<dbReference type="RefSeq" id="WP_251936583.1">
    <property type="nucleotide sequence ID" value="NZ_CP098747.1"/>
</dbReference>
<accession>A0ABY4W624</accession>
<sequence>MAITLFSDAETALAAEQQVDLELVLAIDVSGSVDDGEYMLQTEGLALAFEHPDILAAIKRAGEQGITLAVVQWSSPDEQWVAVNWIFLRDETDLAQLGNRLRSMPRRFIAGDTVLSKAMKFSGRLFTDNGFSSRRQVIDVSGDGGVENLGITRTARDELVSAGIVINGLAIETDVDNLEEFYGNNVVGGVDSFVMTVANYQDFDTAIRRKLIREIAPLRLSRWPGKPIVLAKE</sequence>
<name>A0ABY4W624_9PROT</name>
<keyword evidence="3" id="KW-1185">Reference proteome</keyword>
<dbReference type="EMBL" id="CP098747">
    <property type="protein sequence ID" value="USG62631.1"/>
    <property type="molecule type" value="Genomic_DNA"/>
</dbReference>
<evidence type="ECO:0000313" key="3">
    <source>
        <dbReference type="Proteomes" id="UP001056291"/>
    </source>
</evidence>
<protein>
    <submittedName>
        <fullName evidence="2">DUF1194 domain-containing protein</fullName>
    </submittedName>
</protein>
<proteinExistence type="predicted"/>
<dbReference type="Gene3D" id="3.40.50.410">
    <property type="entry name" value="von Willebrand factor, type A domain"/>
    <property type="match status" value="1"/>
</dbReference>
<evidence type="ECO:0000259" key="1">
    <source>
        <dbReference type="PROSITE" id="PS50234"/>
    </source>
</evidence>
<feature type="domain" description="VWFA" evidence="1">
    <location>
        <begin position="22"/>
        <end position="215"/>
    </location>
</feature>
<dbReference type="InterPro" id="IPR010607">
    <property type="entry name" value="DUF1194"/>
</dbReference>
<dbReference type="PROSITE" id="PS50234">
    <property type="entry name" value="VWFA"/>
    <property type="match status" value="1"/>
</dbReference>
<dbReference type="InterPro" id="IPR002035">
    <property type="entry name" value="VWF_A"/>
</dbReference>
<dbReference type="Proteomes" id="UP001056291">
    <property type="component" value="Chromosome"/>
</dbReference>
<reference evidence="2" key="1">
    <citation type="submission" date="2022-06" db="EMBL/GenBank/DDBJ databases">
        <title>Sneathiella actinostolidae sp. nov., isolated from a sea anemonein the Western Pacific Ocean.</title>
        <authorList>
            <person name="Wei M.J."/>
        </authorList>
    </citation>
    <scope>NUCLEOTIDE SEQUENCE</scope>
    <source>
        <strain evidence="2">PHK-P5</strain>
    </source>
</reference>
<evidence type="ECO:0000313" key="2">
    <source>
        <dbReference type="EMBL" id="USG62631.1"/>
    </source>
</evidence>
<organism evidence="2 3">
    <name type="scientific">Sneathiella marina</name>
    <dbReference type="NCBI Taxonomy" id="2950108"/>
    <lineage>
        <taxon>Bacteria</taxon>
        <taxon>Pseudomonadati</taxon>
        <taxon>Pseudomonadota</taxon>
        <taxon>Alphaproteobacteria</taxon>
        <taxon>Sneathiellales</taxon>
        <taxon>Sneathiellaceae</taxon>
        <taxon>Sneathiella</taxon>
    </lineage>
</organism>
<gene>
    <name evidence="2" type="ORF">NBZ79_06530</name>
</gene>
<dbReference type="Pfam" id="PF06707">
    <property type="entry name" value="DUF1194"/>
    <property type="match status" value="1"/>
</dbReference>
<dbReference type="InterPro" id="IPR036465">
    <property type="entry name" value="vWFA_dom_sf"/>
</dbReference>
<dbReference type="SUPFAM" id="SSF53300">
    <property type="entry name" value="vWA-like"/>
    <property type="match status" value="1"/>
</dbReference>